<dbReference type="PANTHER" id="PTHR11601:SF34">
    <property type="entry name" value="CYSTEINE DESULFURASE"/>
    <property type="match status" value="1"/>
</dbReference>
<dbReference type="InterPro" id="IPR016454">
    <property type="entry name" value="Cysteine_dSase"/>
</dbReference>
<dbReference type="Gene3D" id="1.10.260.50">
    <property type="match status" value="1"/>
</dbReference>
<comment type="catalytic activity">
    <reaction evidence="10">
        <text>(sulfur carrier)-H + L-cysteine = (sulfur carrier)-SH + L-alanine</text>
        <dbReference type="Rhea" id="RHEA:43892"/>
        <dbReference type="Rhea" id="RHEA-COMP:14737"/>
        <dbReference type="Rhea" id="RHEA-COMP:14739"/>
        <dbReference type="ChEBI" id="CHEBI:29917"/>
        <dbReference type="ChEBI" id="CHEBI:35235"/>
        <dbReference type="ChEBI" id="CHEBI:57972"/>
        <dbReference type="ChEBI" id="CHEBI:64428"/>
        <dbReference type="EC" id="2.8.1.7"/>
    </reaction>
</comment>
<dbReference type="KEGG" id="cthu:HUR95_14635"/>
<dbReference type="GO" id="GO:0046872">
    <property type="term" value="F:metal ion binding"/>
    <property type="evidence" value="ECO:0007669"/>
    <property type="project" value="UniProtKB-KW"/>
</dbReference>
<protein>
    <recommendedName>
        <fullName evidence="3">cysteine desulfurase</fullName>
        <ecNumber evidence="3">2.8.1.7</ecNumber>
    </recommendedName>
</protein>
<dbReference type="FunFam" id="3.40.640.10:FF:000003">
    <property type="entry name" value="Cysteine desulfurase IscS"/>
    <property type="match status" value="1"/>
</dbReference>
<dbReference type="InterPro" id="IPR000192">
    <property type="entry name" value="Aminotrans_V_dom"/>
</dbReference>
<evidence type="ECO:0000256" key="2">
    <source>
        <dbReference type="ARBA" id="ARBA00006490"/>
    </source>
</evidence>
<evidence type="ECO:0000259" key="12">
    <source>
        <dbReference type="Pfam" id="PF00266"/>
    </source>
</evidence>
<evidence type="ECO:0000256" key="10">
    <source>
        <dbReference type="ARBA" id="ARBA00050776"/>
    </source>
</evidence>
<evidence type="ECO:0000256" key="7">
    <source>
        <dbReference type="ARBA" id="ARBA00022898"/>
    </source>
</evidence>
<keyword evidence="16" id="KW-1185">Reference proteome</keyword>
<evidence type="ECO:0000256" key="11">
    <source>
        <dbReference type="RuleBase" id="RU004504"/>
    </source>
</evidence>
<dbReference type="Pfam" id="PF00266">
    <property type="entry name" value="Aminotran_5"/>
    <property type="match status" value="1"/>
</dbReference>
<dbReference type="PANTHER" id="PTHR11601">
    <property type="entry name" value="CYSTEINE DESULFURYLASE FAMILY MEMBER"/>
    <property type="match status" value="1"/>
</dbReference>
<sequence length="379" mass="41312">MRRIYVDHAATTPVHPRVIEAMLPYMDKQFGNPSSIHVFGRETKAAVEEARRTIARLLGAEAKQITFTSGGTEADNMAILGVAFAAREKGKHVITSQIEHHAVLHACQYLESQGFAVTYLPVDENGRVRPDDVREALREDTILVSVMYANNETGAVQPVEEIGALVREKGILFHTDAVQALGMLSFDVSTLPVDLVSFSGHKINGPKGSGCLYVRETVKLHPLLYGGAQERNRRAGTENVPGIIGFAEALKLAQQDIEAKREKYAGLRQCFLDILRAEQVVFQINGDLDHCLPHIVNLSFAGVKADALLMNLDLEGIAASSGSACTAGSLQPSHVILAMYGDEERAGSAIRFSFGLGNTLEQIEEVAYKTARIIKRLHA</sequence>
<keyword evidence="7" id="KW-0663">Pyridoxal phosphate</keyword>
<proteinExistence type="inferred from homology"/>
<keyword evidence="4 13" id="KW-0808">Transferase</keyword>
<reference evidence="14 16" key="2">
    <citation type="journal article" date="2020" name="Extremophiles">
        <title>Genomic analysis of Caldalkalibacillus thermarum TA2.A1 reveals aerobic alkaliphilic metabolism and evolutionary hallmarks linking alkaliphilic bacteria and plant life.</title>
        <authorList>
            <person name="de Jong S.I."/>
            <person name="van den Broek M.A."/>
            <person name="Merkel A.Y."/>
            <person name="de la Torre Cortes P."/>
            <person name="Kalamorz F."/>
            <person name="Cook G.M."/>
            <person name="van Loosdrecht M.C.M."/>
            <person name="McMillan D.G.G."/>
        </authorList>
    </citation>
    <scope>NUCLEOTIDE SEQUENCE [LARGE SCALE GENOMIC DNA]</scope>
    <source>
        <strain evidence="14 16">TA2.A1</strain>
    </source>
</reference>
<dbReference type="AlphaFoldDB" id="F5L583"/>
<dbReference type="NCBIfam" id="NF002806">
    <property type="entry name" value="PRK02948.1"/>
    <property type="match status" value="1"/>
</dbReference>
<feature type="domain" description="Aminotransferase class V" evidence="12">
    <location>
        <begin position="4"/>
        <end position="365"/>
    </location>
</feature>
<dbReference type="EMBL" id="CP082237">
    <property type="protein sequence ID" value="QZT33468.1"/>
    <property type="molecule type" value="Genomic_DNA"/>
</dbReference>
<evidence type="ECO:0000313" key="16">
    <source>
        <dbReference type="Proteomes" id="UP000825179"/>
    </source>
</evidence>
<evidence type="ECO:0000256" key="1">
    <source>
        <dbReference type="ARBA" id="ARBA00001933"/>
    </source>
</evidence>
<dbReference type="RefSeq" id="WP_007503604.1">
    <property type="nucleotide sequence ID" value="NZ_AFCE01000100.1"/>
</dbReference>
<dbReference type="Proteomes" id="UP000825179">
    <property type="component" value="Chromosome"/>
</dbReference>
<evidence type="ECO:0000313" key="13">
    <source>
        <dbReference type="EMBL" id="EGL83513.1"/>
    </source>
</evidence>
<evidence type="ECO:0000256" key="9">
    <source>
        <dbReference type="ARBA" id="ARBA00023014"/>
    </source>
</evidence>
<dbReference type="PROSITE" id="PS00595">
    <property type="entry name" value="AA_TRANSFER_CLASS_5"/>
    <property type="match status" value="1"/>
</dbReference>
<evidence type="ECO:0000256" key="6">
    <source>
        <dbReference type="ARBA" id="ARBA00022723"/>
    </source>
</evidence>
<dbReference type="InterPro" id="IPR015422">
    <property type="entry name" value="PyrdxlP-dep_Trfase_small"/>
</dbReference>
<reference evidence="14" key="3">
    <citation type="submission" date="2021-08" db="EMBL/GenBank/DDBJ databases">
        <authorList>
            <person name="de Jong S."/>
            <person name="van den Broek M."/>
            <person name="Merkel A."/>
            <person name="de la Torre Cortes P."/>
            <person name="Kalamorz F."/>
            <person name="Cook G."/>
            <person name="van Loosdrecht M."/>
            <person name="McMillan D."/>
        </authorList>
    </citation>
    <scope>NUCLEOTIDE SEQUENCE</scope>
    <source>
        <strain evidence="14">TA2.A1</strain>
    </source>
</reference>
<evidence type="ECO:0000256" key="3">
    <source>
        <dbReference type="ARBA" id="ARBA00012239"/>
    </source>
</evidence>
<keyword evidence="5" id="KW-0001">2Fe-2S</keyword>
<keyword evidence="9" id="KW-0411">Iron-sulfur</keyword>
<reference evidence="13 15" key="1">
    <citation type="journal article" date="2011" name="J. Bacteriol.">
        <title>Draft genome sequence of the thermoalkaliphilic Caldalkalibacillus thermarum strain TA2.A1.</title>
        <authorList>
            <person name="Kalamorz F."/>
            <person name="Keis S."/>
            <person name="McMillan D.G."/>
            <person name="Olsson K."/>
            <person name="Stanton J.A."/>
            <person name="Stockwell P."/>
            <person name="Black M.A."/>
            <person name="Klingeman D.M."/>
            <person name="Land M.L."/>
            <person name="Han C.S."/>
            <person name="Martin S.L."/>
            <person name="Becher S.A."/>
            <person name="Peddie C.J."/>
            <person name="Morgan H.W."/>
            <person name="Matthies D."/>
            <person name="Preiss L."/>
            <person name="Meier T."/>
            <person name="Brown S.D."/>
            <person name="Cook G.M."/>
        </authorList>
    </citation>
    <scope>NUCLEOTIDE SEQUENCE [LARGE SCALE GENOMIC DNA]</scope>
    <source>
        <strain evidence="13 15">TA2.A1</strain>
    </source>
</reference>
<name>F5L583_CALTT</name>
<evidence type="ECO:0000313" key="15">
    <source>
        <dbReference type="Proteomes" id="UP000010716"/>
    </source>
</evidence>
<dbReference type="Proteomes" id="UP000010716">
    <property type="component" value="Unassembled WGS sequence"/>
</dbReference>
<keyword evidence="13" id="KW-0032">Aminotransferase</keyword>
<evidence type="ECO:0000313" key="14">
    <source>
        <dbReference type="EMBL" id="QZT33468.1"/>
    </source>
</evidence>
<evidence type="ECO:0000256" key="4">
    <source>
        <dbReference type="ARBA" id="ARBA00022679"/>
    </source>
</evidence>
<evidence type="ECO:0000256" key="8">
    <source>
        <dbReference type="ARBA" id="ARBA00023004"/>
    </source>
</evidence>
<dbReference type="Gene3D" id="3.90.1150.10">
    <property type="entry name" value="Aspartate Aminotransferase, domain 1"/>
    <property type="match status" value="1"/>
</dbReference>
<dbReference type="InterPro" id="IPR015424">
    <property type="entry name" value="PyrdxlP-dep_Trfase"/>
</dbReference>
<organism evidence="13 15">
    <name type="scientific">Caldalkalibacillus thermarum (strain TA2.A1)</name>
    <dbReference type="NCBI Taxonomy" id="986075"/>
    <lineage>
        <taxon>Bacteria</taxon>
        <taxon>Bacillati</taxon>
        <taxon>Bacillota</taxon>
        <taxon>Bacilli</taxon>
        <taxon>Bacillales</taxon>
        <taxon>Bacillaceae</taxon>
        <taxon>Caldalkalibacillus</taxon>
    </lineage>
</organism>
<comment type="cofactor">
    <cofactor evidence="1 11">
        <name>pyridoxal 5'-phosphate</name>
        <dbReference type="ChEBI" id="CHEBI:597326"/>
    </cofactor>
</comment>
<dbReference type="EC" id="2.8.1.7" evidence="3"/>
<keyword evidence="6" id="KW-0479">Metal-binding</keyword>
<dbReference type="eggNOG" id="COG1104">
    <property type="taxonomic scope" value="Bacteria"/>
</dbReference>
<dbReference type="PIRSF" id="PIRSF005572">
    <property type="entry name" value="NifS"/>
    <property type="match status" value="1"/>
</dbReference>
<dbReference type="InterPro" id="IPR015421">
    <property type="entry name" value="PyrdxlP-dep_Trfase_major"/>
</dbReference>
<dbReference type="GO" id="GO:0051537">
    <property type="term" value="F:2 iron, 2 sulfur cluster binding"/>
    <property type="evidence" value="ECO:0007669"/>
    <property type="project" value="UniProtKB-KW"/>
</dbReference>
<dbReference type="EMBL" id="AFCE01000100">
    <property type="protein sequence ID" value="EGL83513.1"/>
    <property type="molecule type" value="Genomic_DNA"/>
</dbReference>
<dbReference type="InterPro" id="IPR020578">
    <property type="entry name" value="Aminotrans_V_PyrdxlP_BS"/>
</dbReference>
<dbReference type="SUPFAM" id="SSF53383">
    <property type="entry name" value="PLP-dependent transferases"/>
    <property type="match status" value="1"/>
</dbReference>
<gene>
    <name evidence="13" type="ORF">CathTA2_0946</name>
    <name evidence="14" type="ORF">HUR95_14635</name>
</gene>
<dbReference type="GO" id="GO:0008483">
    <property type="term" value="F:transaminase activity"/>
    <property type="evidence" value="ECO:0007669"/>
    <property type="project" value="UniProtKB-KW"/>
</dbReference>
<keyword evidence="8" id="KW-0408">Iron</keyword>
<dbReference type="GO" id="GO:0031071">
    <property type="term" value="F:cysteine desulfurase activity"/>
    <property type="evidence" value="ECO:0007669"/>
    <property type="project" value="UniProtKB-EC"/>
</dbReference>
<comment type="similarity">
    <text evidence="2">Belongs to the class-V pyridoxal-phosphate-dependent aminotransferase family. NifS/IscS subfamily.</text>
</comment>
<dbReference type="Gene3D" id="3.40.640.10">
    <property type="entry name" value="Type I PLP-dependent aspartate aminotransferase-like (Major domain)"/>
    <property type="match status" value="1"/>
</dbReference>
<evidence type="ECO:0000256" key="5">
    <source>
        <dbReference type="ARBA" id="ARBA00022714"/>
    </source>
</evidence>
<accession>F5L583</accession>
<dbReference type="OrthoDB" id="9808002at2"/>